<dbReference type="EMBL" id="QQNB01000001">
    <property type="protein sequence ID" value="RDE07188.1"/>
    <property type="molecule type" value="Genomic_DNA"/>
</dbReference>
<evidence type="ECO:0000313" key="3">
    <source>
        <dbReference type="Proteomes" id="UP000253918"/>
    </source>
</evidence>
<evidence type="ECO:0000313" key="2">
    <source>
        <dbReference type="EMBL" id="RDE07188.1"/>
    </source>
</evidence>
<dbReference type="RefSeq" id="WP_114686768.1">
    <property type="nucleotide sequence ID" value="NZ_QQNB01000001.1"/>
</dbReference>
<feature type="compositionally biased region" description="Polar residues" evidence="1">
    <location>
        <begin position="70"/>
        <end position="83"/>
    </location>
</feature>
<protein>
    <submittedName>
        <fullName evidence="2">Uncharacterized protein</fullName>
    </submittedName>
</protein>
<feature type="region of interest" description="Disordered" evidence="1">
    <location>
        <begin position="63"/>
        <end position="89"/>
    </location>
</feature>
<name>A0A369VY04_9SPHN</name>
<accession>A0A369VY04</accession>
<comment type="caution">
    <text evidence="2">The sequence shown here is derived from an EMBL/GenBank/DDBJ whole genome shotgun (WGS) entry which is preliminary data.</text>
</comment>
<organism evidence="2 3">
    <name type="scientific">Sphingomonas aracearum</name>
    <dbReference type="NCBI Taxonomy" id="2283317"/>
    <lineage>
        <taxon>Bacteria</taxon>
        <taxon>Pseudomonadati</taxon>
        <taxon>Pseudomonadota</taxon>
        <taxon>Alphaproteobacteria</taxon>
        <taxon>Sphingomonadales</taxon>
        <taxon>Sphingomonadaceae</taxon>
        <taxon>Sphingomonas</taxon>
    </lineage>
</organism>
<sequence>MIAPPDRAARLAYHHAREQRERRMAHKASDQRSRDVHLQLANHHKLEGLLLLLSRQEEAPLLVTPAAQKPSESITRNVLSSSRPPIAPE</sequence>
<dbReference type="Proteomes" id="UP000253918">
    <property type="component" value="Unassembled WGS sequence"/>
</dbReference>
<dbReference type="AlphaFoldDB" id="A0A369VY04"/>
<proteinExistence type="predicted"/>
<keyword evidence="3" id="KW-1185">Reference proteome</keyword>
<evidence type="ECO:0000256" key="1">
    <source>
        <dbReference type="SAM" id="MobiDB-lite"/>
    </source>
</evidence>
<reference evidence="2 3" key="1">
    <citation type="submission" date="2018-07" db="EMBL/GenBank/DDBJ databases">
        <title>a novel species of Sphingomonas isolated from the rhizosphere soil of Araceae plant.</title>
        <authorList>
            <person name="Zhiyong W."/>
            <person name="Qinglan Z."/>
            <person name="Zhiwei F."/>
            <person name="Ding X."/>
            <person name="Gejiao W."/>
            <person name="Shixue Z."/>
        </authorList>
    </citation>
    <scope>NUCLEOTIDE SEQUENCE [LARGE SCALE GENOMIC DNA]</scope>
    <source>
        <strain evidence="2 3">WZY 27</strain>
    </source>
</reference>
<gene>
    <name evidence="2" type="ORF">DVW87_05990</name>
</gene>